<organism evidence="2 3">
    <name type="scientific">Jeotgalibacillus campisalis</name>
    <dbReference type="NCBI Taxonomy" id="220754"/>
    <lineage>
        <taxon>Bacteria</taxon>
        <taxon>Bacillati</taxon>
        <taxon>Bacillota</taxon>
        <taxon>Bacilli</taxon>
        <taxon>Bacillales</taxon>
        <taxon>Caryophanaceae</taxon>
        <taxon>Jeotgalibacillus</taxon>
    </lineage>
</organism>
<dbReference type="InterPro" id="IPR006158">
    <property type="entry name" value="Cobalamin-bd"/>
</dbReference>
<reference evidence="2 3" key="1">
    <citation type="submission" date="2015-01" db="EMBL/GenBank/DDBJ databases">
        <title>Jeotgalibacillus campisalis genome sequencing.</title>
        <authorList>
            <person name="Goh K.M."/>
            <person name="Chan K.-G."/>
            <person name="Yaakop A.S."/>
            <person name="Ee R."/>
            <person name="Gan H.M."/>
            <person name="Chan C.S."/>
        </authorList>
    </citation>
    <scope>NUCLEOTIDE SEQUENCE [LARGE SCALE GENOMIC DNA]</scope>
    <source>
        <strain evidence="2 3">SF-57</strain>
    </source>
</reference>
<name>A0A0C2RZ69_9BACL</name>
<evidence type="ECO:0000259" key="1">
    <source>
        <dbReference type="PROSITE" id="PS51332"/>
    </source>
</evidence>
<dbReference type="GO" id="GO:0046872">
    <property type="term" value="F:metal ion binding"/>
    <property type="evidence" value="ECO:0007669"/>
    <property type="project" value="InterPro"/>
</dbReference>
<dbReference type="InterPro" id="IPR003759">
    <property type="entry name" value="Cbl-bd_cap"/>
</dbReference>
<dbReference type="Gene3D" id="3.40.50.280">
    <property type="entry name" value="Cobalamin-binding domain"/>
    <property type="match status" value="1"/>
</dbReference>
<dbReference type="InterPro" id="IPR036724">
    <property type="entry name" value="Cobalamin-bd_sf"/>
</dbReference>
<comment type="caution">
    <text evidence="2">The sequence shown here is derived from an EMBL/GenBank/DDBJ whole genome shotgun (WGS) entry which is preliminary data.</text>
</comment>
<accession>A0A0C2RZ69</accession>
<evidence type="ECO:0000313" key="2">
    <source>
        <dbReference type="EMBL" id="KIL47084.1"/>
    </source>
</evidence>
<dbReference type="Pfam" id="PF02310">
    <property type="entry name" value="B12-binding"/>
    <property type="match status" value="1"/>
</dbReference>
<dbReference type="SUPFAM" id="SSF52242">
    <property type="entry name" value="Cobalamin (vitamin B12)-binding domain"/>
    <property type="match status" value="1"/>
</dbReference>
<dbReference type="EMBL" id="JXRR01000015">
    <property type="protein sequence ID" value="KIL47084.1"/>
    <property type="molecule type" value="Genomic_DNA"/>
</dbReference>
<sequence length="224" mass="25493">MTVTYTESLTRTFLAGDQEASWSIIRQAVDEGKTTDFIFNYIITPSMVEVGVLWQENEISVADEHLATTTCDFILARYKFEILHARIRKADPVKGKALFFCVENEQHDLGIRMTAQLFEEEGYDVRMIGSNLPLEYVKDMASVWLPDVVGVSASMLEQGEKVPDYIQSLMETLEEAELLVGGRYLSLQAEEALHSIHDRVTMVRSPESLSEWMMNDGKAEKKRE</sequence>
<gene>
    <name evidence="2" type="ORF">KR50_24060</name>
</gene>
<dbReference type="InterPro" id="IPR036594">
    <property type="entry name" value="Meth_synthase_dom"/>
</dbReference>
<evidence type="ECO:0000313" key="3">
    <source>
        <dbReference type="Proteomes" id="UP000031972"/>
    </source>
</evidence>
<dbReference type="Pfam" id="PF02607">
    <property type="entry name" value="B12-binding_2"/>
    <property type="match status" value="1"/>
</dbReference>
<proteinExistence type="predicted"/>
<dbReference type="AlphaFoldDB" id="A0A0C2RZ69"/>
<dbReference type="RefSeq" id="WP_052477029.1">
    <property type="nucleotide sequence ID" value="NZ_JXRR01000015.1"/>
</dbReference>
<protein>
    <recommendedName>
        <fullName evidence="1">B12-binding domain-containing protein</fullName>
    </recommendedName>
</protein>
<dbReference type="PATRIC" id="fig|220754.4.peg.2422"/>
<keyword evidence="3" id="KW-1185">Reference proteome</keyword>
<dbReference type="PROSITE" id="PS51332">
    <property type="entry name" value="B12_BINDING"/>
    <property type="match status" value="1"/>
</dbReference>
<dbReference type="Gene3D" id="1.10.1240.10">
    <property type="entry name" value="Methionine synthase domain"/>
    <property type="match status" value="1"/>
</dbReference>
<dbReference type="OrthoDB" id="5756833at2"/>
<feature type="domain" description="B12-binding" evidence="1">
    <location>
        <begin position="94"/>
        <end position="223"/>
    </location>
</feature>
<dbReference type="GO" id="GO:0031419">
    <property type="term" value="F:cobalamin binding"/>
    <property type="evidence" value="ECO:0007669"/>
    <property type="project" value="InterPro"/>
</dbReference>
<dbReference type="Proteomes" id="UP000031972">
    <property type="component" value="Unassembled WGS sequence"/>
</dbReference>